<feature type="transmembrane region" description="Helical" evidence="1">
    <location>
        <begin position="57"/>
        <end position="77"/>
    </location>
</feature>
<keyword evidence="1" id="KW-1133">Transmembrane helix</keyword>
<keyword evidence="1" id="KW-0812">Transmembrane</keyword>
<dbReference type="RefSeq" id="WP_073585046.1">
    <property type="nucleotide sequence ID" value="NZ_CBCSEA010000009.1"/>
</dbReference>
<protein>
    <recommendedName>
        <fullName evidence="2">DUF4328 domain-containing protein</fullName>
    </recommendedName>
</protein>
<accession>A0A1M7ZZ77</accession>
<gene>
    <name evidence="3" type="ORF">SAMN05443547_2557</name>
</gene>
<feature type="transmembrane region" description="Helical" evidence="1">
    <location>
        <begin position="12"/>
        <end position="37"/>
    </location>
</feature>
<dbReference type="Proteomes" id="UP000184611">
    <property type="component" value="Unassembled WGS sequence"/>
</dbReference>
<dbReference type="AlphaFoldDB" id="A0A1M7ZZ77"/>
<name>A0A1M7ZZ77_9FLAO</name>
<feature type="domain" description="DUF4328" evidence="2">
    <location>
        <begin position="46"/>
        <end position="202"/>
    </location>
</feature>
<keyword evidence="4" id="KW-1185">Reference proteome</keyword>
<dbReference type="Pfam" id="PF14219">
    <property type="entry name" value="DUF4328"/>
    <property type="match status" value="1"/>
</dbReference>
<evidence type="ECO:0000259" key="2">
    <source>
        <dbReference type="Pfam" id="PF14219"/>
    </source>
</evidence>
<feature type="transmembrane region" description="Helical" evidence="1">
    <location>
        <begin position="134"/>
        <end position="156"/>
    </location>
</feature>
<evidence type="ECO:0000256" key="1">
    <source>
        <dbReference type="SAM" id="Phobius"/>
    </source>
</evidence>
<reference evidence="4" key="1">
    <citation type="submission" date="2016-12" db="EMBL/GenBank/DDBJ databases">
        <authorList>
            <person name="Varghese N."/>
            <person name="Submissions S."/>
        </authorList>
    </citation>
    <scope>NUCLEOTIDE SEQUENCE [LARGE SCALE GENOMIC DNA]</scope>
    <source>
        <strain evidence="4">DSM 18830</strain>
    </source>
</reference>
<evidence type="ECO:0000313" key="4">
    <source>
        <dbReference type="Proteomes" id="UP000184611"/>
    </source>
</evidence>
<organism evidence="3 4">
    <name type="scientific">Flavobacterium cucumis</name>
    <dbReference type="NCBI Taxonomy" id="416016"/>
    <lineage>
        <taxon>Bacteria</taxon>
        <taxon>Pseudomonadati</taxon>
        <taxon>Bacteroidota</taxon>
        <taxon>Flavobacteriia</taxon>
        <taxon>Flavobacteriales</taxon>
        <taxon>Flavobacteriaceae</taxon>
        <taxon>Flavobacterium</taxon>
    </lineage>
</organism>
<dbReference type="EMBL" id="FRYK01000006">
    <property type="protein sequence ID" value="SHO74173.1"/>
    <property type="molecule type" value="Genomic_DNA"/>
</dbReference>
<proteinExistence type="predicted"/>
<dbReference type="OrthoDB" id="4174975at2"/>
<evidence type="ECO:0000313" key="3">
    <source>
        <dbReference type="EMBL" id="SHO74173.1"/>
    </source>
</evidence>
<dbReference type="STRING" id="416016.SAMN05443547_2557"/>
<dbReference type="InterPro" id="IPR025565">
    <property type="entry name" value="DUF4328"/>
</dbReference>
<sequence length="231" mass="27199">MLKNNTQRAKNLIIVFAILFVLNIISIISDLLQYTMLQSIEGFTIEEAESNDIRQRIIAFITLGVYVLCYVFFILWFRRAYYNLHQVVKHLEFTEGWAAGAWFVPIMNFFRPYQIMKELYVETENYLSKVKTDYVKRLNVTFVGIWWTLWIIASLLERIGMRLNLNAETLEEITRATEINLANEFFTIPLCLIVIKVIKDYNNVEQELFEIEKNKNLEVSANTEEVITTIA</sequence>
<keyword evidence="1" id="KW-0472">Membrane</keyword>